<feature type="transmembrane region" description="Helical" evidence="1">
    <location>
        <begin position="6"/>
        <end position="26"/>
    </location>
</feature>
<dbReference type="STRING" id="1461693.ATO10_04547"/>
<dbReference type="Proteomes" id="UP000024836">
    <property type="component" value="Unassembled WGS sequence"/>
</dbReference>
<accession>A0A058ZML2</accession>
<evidence type="ECO:0000256" key="1">
    <source>
        <dbReference type="SAM" id="Phobius"/>
    </source>
</evidence>
<dbReference type="AlphaFoldDB" id="A0A058ZML2"/>
<evidence type="ECO:0000313" key="3">
    <source>
        <dbReference type="Proteomes" id="UP000024836"/>
    </source>
</evidence>
<dbReference type="OrthoDB" id="7872565at2"/>
<protein>
    <submittedName>
        <fullName evidence="2">Uncharacterized protein</fullName>
    </submittedName>
</protein>
<comment type="caution">
    <text evidence="2">The sequence shown here is derived from an EMBL/GenBank/DDBJ whole genome shotgun (WGS) entry which is preliminary data.</text>
</comment>
<keyword evidence="1" id="KW-1133">Transmembrane helix</keyword>
<organism evidence="2 3">
    <name type="scientific">Actibacterium atlanticum</name>
    <dbReference type="NCBI Taxonomy" id="1461693"/>
    <lineage>
        <taxon>Bacteria</taxon>
        <taxon>Pseudomonadati</taxon>
        <taxon>Pseudomonadota</taxon>
        <taxon>Alphaproteobacteria</taxon>
        <taxon>Rhodobacterales</taxon>
        <taxon>Roseobacteraceae</taxon>
        <taxon>Actibacterium</taxon>
    </lineage>
</organism>
<keyword evidence="3" id="KW-1185">Reference proteome</keyword>
<keyword evidence="1" id="KW-0812">Transmembrane</keyword>
<dbReference type="EMBL" id="AQQY01000002">
    <property type="protein sequence ID" value="KCV82849.1"/>
    <property type="molecule type" value="Genomic_DNA"/>
</dbReference>
<dbReference type="RefSeq" id="WP_035248697.1">
    <property type="nucleotide sequence ID" value="NZ_AQQY01000002.1"/>
</dbReference>
<name>A0A058ZML2_9RHOB</name>
<sequence length="63" mass="6878">MFDNLTLTPTTGVILVLVMIFAGRAFRENWKAQGPNWVLKAWLYGLPAAAAFAALAFIPLEIG</sequence>
<gene>
    <name evidence="2" type="ORF">ATO10_04547</name>
</gene>
<dbReference type="eggNOG" id="ENOG50330WP">
    <property type="taxonomic scope" value="Bacteria"/>
</dbReference>
<evidence type="ECO:0000313" key="2">
    <source>
        <dbReference type="EMBL" id="KCV82849.1"/>
    </source>
</evidence>
<keyword evidence="1" id="KW-0472">Membrane</keyword>
<reference evidence="2 3" key="1">
    <citation type="submission" date="2013-04" db="EMBL/GenBank/DDBJ databases">
        <title>Shimia sp. 22II-S11-Z10 Genome Sequencing.</title>
        <authorList>
            <person name="Lai Q."/>
            <person name="Li G."/>
            <person name="Shao Z."/>
        </authorList>
    </citation>
    <scope>NUCLEOTIDE SEQUENCE [LARGE SCALE GENOMIC DNA]</scope>
    <source>
        <strain evidence="3">22II-S11-Z10</strain>
    </source>
</reference>
<proteinExistence type="predicted"/>
<feature type="transmembrane region" description="Helical" evidence="1">
    <location>
        <begin position="38"/>
        <end position="60"/>
    </location>
</feature>